<accession>A0A014MQD6</accession>
<dbReference type="InterPro" id="IPR046358">
    <property type="entry name" value="Flagellin_C"/>
</dbReference>
<dbReference type="GO" id="GO:0005576">
    <property type="term" value="C:extracellular region"/>
    <property type="evidence" value="ECO:0007669"/>
    <property type="project" value="UniProtKB-SubCell"/>
</dbReference>
<keyword evidence="8" id="KW-0966">Cell projection</keyword>
<dbReference type="EMBL" id="JBOK01000008">
    <property type="protein sequence ID" value="EXU80374.1"/>
    <property type="molecule type" value="Genomic_DNA"/>
</dbReference>
<evidence type="ECO:0000313" key="9">
    <source>
        <dbReference type="Proteomes" id="UP000020766"/>
    </source>
</evidence>
<dbReference type="Pfam" id="PF00700">
    <property type="entry name" value="Flagellin_C"/>
    <property type="match status" value="1"/>
</dbReference>
<dbReference type="SUPFAM" id="SSF64518">
    <property type="entry name" value="Phase 1 flagellin"/>
    <property type="match status" value="1"/>
</dbReference>
<evidence type="ECO:0000256" key="5">
    <source>
        <dbReference type="SAM" id="Coils"/>
    </source>
</evidence>
<dbReference type="Pfam" id="PF00669">
    <property type="entry name" value="Flagellin_N"/>
    <property type="match status" value="1"/>
</dbReference>
<evidence type="ECO:0000256" key="3">
    <source>
        <dbReference type="ARBA" id="ARBA00023143"/>
    </source>
</evidence>
<keyword evidence="8" id="KW-0969">Cilium</keyword>
<dbReference type="RefSeq" id="WP_043382835.1">
    <property type="nucleotide sequence ID" value="NZ_JBOK01000008.1"/>
</dbReference>
<dbReference type="InterPro" id="IPR042187">
    <property type="entry name" value="Flagellin_C_sub2"/>
</dbReference>
<feature type="domain" description="Flagellin N-terminal" evidence="6">
    <location>
        <begin position="5"/>
        <end position="143"/>
    </location>
</feature>
<comment type="caution">
    <text evidence="8">The sequence shown here is derived from an EMBL/GenBank/DDBJ whole genome shotgun (WGS) entry which is preliminary data.</text>
</comment>
<dbReference type="GO" id="GO:0005198">
    <property type="term" value="F:structural molecule activity"/>
    <property type="evidence" value="ECO:0007669"/>
    <property type="project" value="UniProtKB-UniRule"/>
</dbReference>
<organism evidence="8 9">
    <name type="scientific">Comamonas aquatica DA1877</name>
    <dbReference type="NCBI Taxonomy" id="1457173"/>
    <lineage>
        <taxon>Bacteria</taxon>
        <taxon>Pseudomonadati</taxon>
        <taxon>Pseudomonadota</taxon>
        <taxon>Betaproteobacteria</taxon>
        <taxon>Burkholderiales</taxon>
        <taxon>Comamonadaceae</taxon>
        <taxon>Comamonas</taxon>
    </lineage>
</organism>
<feature type="domain" description="Flagellin C-terminal" evidence="7">
    <location>
        <begin position="319"/>
        <end position="404"/>
    </location>
</feature>
<keyword evidence="9" id="KW-1185">Reference proteome</keyword>
<evidence type="ECO:0000259" key="7">
    <source>
        <dbReference type="Pfam" id="PF00700"/>
    </source>
</evidence>
<evidence type="ECO:0000313" key="8">
    <source>
        <dbReference type="EMBL" id="EXU80374.1"/>
    </source>
</evidence>
<evidence type="ECO:0000256" key="2">
    <source>
        <dbReference type="ARBA" id="ARBA00022525"/>
    </source>
</evidence>
<keyword evidence="5" id="KW-0175">Coiled coil</keyword>
<keyword evidence="3 4" id="KW-0975">Bacterial flagellum</keyword>
<keyword evidence="2 4" id="KW-0964">Secreted</keyword>
<gene>
    <name evidence="8" type="ORF">AX13_17560</name>
</gene>
<name>A0A014MQD6_9BURK</name>
<evidence type="ECO:0000256" key="4">
    <source>
        <dbReference type="RuleBase" id="RU362073"/>
    </source>
</evidence>
<dbReference type="InterPro" id="IPR001029">
    <property type="entry name" value="Flagellin_N"/>
</dbReference>
<keyword evidence="8" id="KW-0282">Flagellum</keyword>
<dbReference type="PANTHER" id="PTHR42792">
    <property type="entry name" value="FLAGELLIN"/>
    <property type="match status" value="1"/>
</dbReference>
<protein>
    <recommendedName>
        <fullName evidence="4">Flagellin</fullName>
    </recommendedName>
</protein>
<dbReference type="PRINTS" id="PR00207">
    <property type="entry name" value="FLAGELLIN"/>
</dbReference>
<dbReference type="Gene3D" id="3.30.70.2120">
    <property type="match status" value="1"/>
</dbReference>
<dbReference type="Proteomes" id="UP000020766">
    <property type="component" value="Unassembled WGS sequence"/>
</dbReference>
<dbReference type="GO" id="GO:0009288">
    <property type="term" value="C:bacterial-type flagellum"/>
    <property type="evidence" value="ECO:0007669"/>
    <property type="project" value="UniProtKB-SubCell"/>
</dbReference>
<proteinExistence type="inferred from homology"/>
<comment type="similarity">
    <text evidence="1 4">Belongs to the bacterial flagellin family.</text>
</comment>
<evidence type="ECO:0000259" key="6">
    <source>
        <dbReference type="Pfam" id="PF00669"/>
    </source>
</evidence>
<feature type="coiled-coil region" evidence="5">
    <location>
        <begin position="102"/>
        <end position="129"/>
    </location>
</feature>
<dbReference type="InterPro" id="IPR001492">
    <property type="entry name" value="Flagellin"/>
</dbReference>
<dbReference type="Gene3D" id="1.20.1330.10">
    <property type="entry name" value="f41 fragment of flagellin, N-terminal domain"/>
    <property type="match status" value="1"/>
</dbReference>
<evidence type="ECO:0000256" key="1">
    <source>
        <dbReference type="ARBA" id="ARBA00005709"/>
    </source>
</evidence>
<dbReference type="Pfam" id="PF07196">
    <property type="entry name" value="Flagellin_IN"/>
    <property type="match status" value="1"/>
</dbReference>
<dbReference type="AlphaFoldDB" id="A0A014MQD6"/>
<comment type="subcellular location">
    <subcellularLocation>
        <location evidence="4">Secreted</location>
    </subcellularLocation>
    <subcellularLocation>
        <location evidence="4">Bacterial flagellum</location>
    </subcellularLocation>
</comment>
<sequence>MAMTINTNVVSLNAQRNLGLSGSSLSTSMQRLSSGLRVNSAKDDAAGLAIAERMSTQVRGLTVAARNANDGISLAQTAEGALGKVGDMLQRMRELAVQSSNATNSKSDREALQSELSQLRDEVDRVSKSTTFNGQKLLEGSFTGGVFQVGANAGDNITVGALSDVRVDKLGASVYGTGSVAASEVTTTMFGSGATGMTSVDTTITVTGSNGTSAASVTIKADATMTADQALGKVVEAINAKSSETGVTAFLSADKATIEFRATADEVGDADANVAVSYQVGTGTAADLVAVGDVADEGAASIGIDQVDISTQAGAWEAMQRIDSAIDKVNSSRAELGAVQARFEKAVENIDIQSENITTARGRITDADFAKETANLSRTQILQQAGTAMVAQANQLPQQVLSLLR</sequence>
<dbReference type="InterPro" id="IPR010810">
    <property type="entry name" value="Flagellin_hook_IN_motif"/>
</dbReference>
<comment type="function">
    <text evidence="4">Flagellin is the subunit protein which polymerizes to form the filaments of bacterial flagella.</text>
</comment>
<dbReference type="Gene3D" id="6.10.10.10">
    <property type="entry name" value="Flagellar export chaperone, C-terminal domain"/>
    <property type="match status" value="1"/>
</dbReference>
<reference evidence="8 9" key="1">
    <citation type="submission" date="2014-01" db="EMBL/GenBank/DDBJ databases">
        <title>Interspecies Systems Biology Uncovers Metabolites Affecting C. elegans Gene Expression and Life History Traits.</title>
        <authorList>
            <person name="Watson E."/>
            <person name="Macneil L.T."/>
            <person name="Ritter A.D."/>
            <person name="Yilmaz L.S."/>
            <person name="Rosebrock A.P."/>
            <person name="Caudy A.A."/>
            <person name="Walhout A.J."/>
        </authorList>
    </citation>
    <scope>NUCLEOTIDE SEQUENCE [LARGE SCALE GENOMIC DNA]</scope>
    <source>
        <strain evidence="8 9">DA1877</strain>
    </source>
</reference>
<dbReference type="PATRIC" id="fig|1457173.3.peg.1761"/>
<dbReference type="PANTHER" id="PTHR42792:SF2">
    <property type="entry name" value="FLAGELLIN"/>
    <property type="match status" value="1"/>
</dbReference>